<dbReference type="GO" id="GO:0043565">
    <property type="term" value="F:sequence-specific DNA binding"/>
    <property type="evidence" value="ECO:0007669"/>
    <property type="project" value="TreeGrafter"/>
</dbReference>
<feature type="domain" description="HTH lysR-type" evidence="5">
    <location>
        <begin position="5"/>
        <end position="62"/>
    </location>
</feature>
<dbReference type="InterPro" id="IPR036390">
    <property type="entry name" value="WH_DNA-bd_sf"/>
</dbReference>
<dbReference type="Gene3D" id="3.40.190.290">
    <property type="match status" value="1"/>
</dbReference>
<proteinExistence type="inferred from homology"/>
<keyword evidence="4" id="KW-0804">Transcription</keyword>
<keyword evidence="2" id="KW-0805">Transcription regulation</keyword>
<dbReference type="AlphaFoldDB" id="A0A8J6PKV4"/>
<evidence type="ECO:0000256" key="1">
    <source>
        <dbReference type="ARBA" id="ARBA00009437"/>
    </source>
</evidence>
<dbReference type="Pfam" id="PF03466">
    <property type="entry name" value="LysR_substrate"/>
    <property type="match status" value="1"/>
</dbReference>
<dbReference type="PROSITE" id="PS50931">
    <property type="entry name" value="HTH_LYSR"/>
    <property type="match status" value="1"/>
</dbReference>
<gene>
    <name evidence="6" type="ORF">ICI42_16565</name>
</gene>
<dbReference type="Gene3D" id="1.10.10.10">
    <property type="entry name" value="Winged helix-like DNA-binding domain superfamily/Winged helix DNA-binding domain"/>
    <property type="match status" value="1"/>
</dbReference>
<name>A0A8J6PKV4_9HYPH</name>
<organism evidence="6 7">
    <name type="scientific">Oryzicola mucosus</name>
    <dbReference type="NCBI Taxonomy" id="2767425"/>
    <lineage>
        <taxon>Bacteria</taxon>
        <taxon>Pseudomonadati</taxon>
        <taxon>Pseudomonadota</taxon>
        <taxon>Alphaproteobacteria</taxon>
        <taxon>Hyphomicrobiales</taxon>
        <taxon>Phyllobacteriaceae</taxon>
        <taxon>Oryzicola</taxon>
    </lineage>
</organism>
<dbReference type="GO" id="GO:0003700">
    <property type="term" value="F:DNA-binding transcription factor activity"/>
    <property type="evidence" value="ECO:0007669"/>
    <property type="project" value="InterPro"/>
</dbReference>
<dbReference type="SUPFAM" id="SSF53850">
    <property type="entry name" value="Periplasmic binding protein-like II"/>
    <property type="match status" value="1"/>
</dbReference>
<dbReference type="InterPro" id="IPR036388">
    <property type="entry name" value="WH-like_DNA-bd_sf"/>
</dbReference>
<reference evidence="6" key="1">
    <citation type="submission" date="2020-09" db="EMBL/GenBank/DDBJ databases">
        <title>Genome seq and assembly of Tianweitania sp.</title>
        <authorList>
            <person name="Chhetri G."/>
        </authorList>
    </citation>
    <scope>NUCLEOTIDE SEQUENCE</scope>
    <source>
        <strain evidence="6">Rool2</strain>
    </source>
</reference>
<dbReference type="GO" id="GO:0006351">
    <property type="term" value="P:DNA-templated transcription"/>
    <property type="evidence" value="ECO:0007669"/>
    <property type="project" value="TreeGrafter"/>
</dbReference>
<dbReference type="InterPro" id="IPR000847">
    <property type="entry name" value="LysR_HTH_N"/>
</dbReference>
<dbReference type="PANTHER" id="PTHR30537">
    <property type="entry name" value="HTH-TYPE TRANSCRIPTIONAL REGULATOR"/>
    <property type="match status" value="1"/>
</dbReference>
<evidence type="ECO:0000259" key="5">
    <source>
        <dbReference type="PROSITE" id="PS50931"/>
    </source>
</evidence>
<keyword evidence="7" id="KW-1185">Reference proteome</keyword>
<evidence type="ECO:0000313" key="7">
    <source>
        <dbReference type="Proteomes" id="UP000643405"/>
    </source>
</evidence>
<evidence type="ECO:0000256" key="4">
    <source>
        <dbReference type="ARBA" id="ARBA00023163"/>
    </source>
</evidence>
<dbReference type="EMBL" id="JACVVX010000005">
    <property type="protein sequence ID" value="MBD0416268.1"/>
    <property type="molecule type" value="Genomic_DNA"/>
</dbReference>
<protein>
    <submittedName>
        <fullName evidence="6">LysR family transcriptional regulator</fullName>
    </submittedName>
</protein>
<accession>A0A8J6PKV4</accession>
<comment type="similarity">
    <text evidence="1">Belongs to the LysR transcriptional regulatory family.</text>
</comment>
<dbReference type="Pfam" id="PF00126">
    <property type="entry name" value="HTH_1"/>
    <property type="match status" value="1"/>
</dbReference>
<sequence length="296" mass="31526">MSRPVEWDDQRIFLAVLDEGSLSAAARRLGLSHPTVRSRIEALEQSLATVLFTRSVNGLTPTETAEALRAPARAMAVASELFIRQASAPSGEVAGVVRISVSDAMGIEVVPAMLKPLRDAHPGIRIELSLSNAPADLLAQEVDIAVRTVAPKQEALRAKKVAAIPLGLFASRSYVERRGSPAGLDDMVDHDVIGPDRHRGDLAFAERLGPGFAPARLAVRTDSHPAQLAAARAGLGIAVAQVPLGESDAGLVRIIPDLDVAVLETWIVTHENLAKVPRVRTVFDSLAASFETFGKR</sequence>
<dbReference type="RefSeq" id="WP_188165704.1">
    <property type="nucleotide sequence ID" value="NZ_JACVVX010000005.1"/>
</dbReference>
<dbReference type="Proteomes" id="UP000643405">
    <property type="component" value="Unassembled WGS sequence"/>
</dbReference>
<keyword evidence="3" id="KW-0238">DNA-binding</keyword>
<evidence type="ECO:0000256" key="3">
    <source>
        <dbReference type="ARBA" id="ARBA00023125"/>
    </source>
</evidence>
<evidence type="ECO:0000313" key="6">
    <source>
        <dbReference type="EMBL" id="MBD0416268.1"/>
    </source>
</evidence>
<dbReference type="InterPro" id="IPR058163">
    <property type="entry name" value="LysR-type_TF_proteobact-type"/>
</dbReference>
<dbReference type="SUPFAM" id="SSF46785">
    <property type="entry name" value="Winged helix' DNA-binding domain"/>
    <property type="match status" value="1"/>
</dbReference>
<dbReference type="InterPro" id="IPR005119">
    <property type="entry name" value="LysR_subst-bd"/>
</dbReference>
<evidence type="ECO:0000256" key="2">
    <source>
        <dbReference type="ARBA" id="ARBA00023015"/>
    </source>
</evidence>
<comment type="caution">
    <text evidence="6">The sequence shown here is derived from an EMBL/GenBank/DDBJ whole genome shotgun (WGS) entry which is preliminary data.</text>
</comment>
<dbReference type="PANTHER" id="PTHR30537:SF3">
    <property type="entry name" value="TRANSCRIPTIONAL REGULATORY PROTEIN"/>
    <property type="match status" value="1"/>
</dbReference>